<reference evidence="1 2" key="1">
    <citation type="submission" date="2019-05" db="EMBL/GenBank/DDBJ databases">
        <title>Another draft genome of Portunus trituberculatus and its Hox gene families provides insights of decapod evolution.</title>
        <authorList>
            <person name="Jeong J.-H."/>
            <person name="Song I."/>
            <person name="Kim S."/>
            <person name="Choi T."/>
            <person name="Kim D."/>
            <person name="Ryu S."/>
            <person name="Kim W."/>
        </authorList>
    </citation>
    <scope>NUCLEOTIDE SEQUENCE [LARGE SCALE GENOMIC DNA]</scope>
    <source>
        <tissue evidence="1">Muscle</tissue>
    </source>
</reference>
<dbReference type="AlphaFoldDB" id="A0A5B7FEE2"/>
<dbReference type="Proteomes" id="UP000324222">
    <property type="component" value="Unassembled WGS sequence"/>
</dbReference>
<proteinExistence type="predicted"/>
<protein>
    <submittedName>
        <fullName evidence="1">Uncharacterized protein</fullName>
    </submittedName>
</protein>
<evidence type="ECO:0000313" key="2">
    <source>
        <dbReference type="Proteomes" id="UP000324222"/>
    </source>
</evidence>
<name>A0A5B7FEE2_PORTR</name>
<accession>A0A5B7FEE2</accession>
<comment type="caution">
    <text evidence="1">The sequence shown here is derived from an EMBL/GenBank/DDBJ whole genome shotgun (WGS) entry which is preliminary data.</text>
</comment>
<organism evidence="1 2">
    <name type="scientific">Portunus trituberculatus</name>
    <name type="common">Swimming crab</name>
    <name type="synonym">Neptunus trituberculatus</name>
    <dbReference type="NCBI Taxonomy" id="210409"/>
    <lineage>
        <taxon>Eukaryota</taxon>
        <taxon>Metazoa</taxon>
        <taxon>Ecdysozoa</taxon>
        <taxon>Arthropoda</taxon>
        <taxon>Crustacea</taxon>
        <taxon>Multicrustacea</taxon>
        <taxon>Malacostraca</taxon>
        <taxon>Eumalacostraca</taxon>
        <taxon>Eucarida</taxon>
        <taxon>Decapoda</taxon>
        <taxon>Pleocyemata</taxon>
        <taxon>Brachyura</taxon>
        <taxon>Eubrachyura</taxon>
        <taxon>Portunoidea</taxon>
        <taxon>Portunidae</taxon>
        <taxon>Portuninae</taxon>
        <taxon>Portunus</taxon>
    </lineage>
</organism>
<dbReference type="EMBL" id="VSRR010005891">
    <property type="protein sequence ID" value="MPC43569.1"/>
    <property type="molecule type" value="Genomic_DNA"/>
</dbReference>
<gene>
    <name evidence="1" type="ORF">E2C01_037219</name>
</gene>
<keyword evidence="2" id="KW-1185">Reference proteome</keyword>
<sequence length="38" mass="4337">MRHHIVTRLFVSAVLDKIASGRHSHHRSRDGKTQESGE</sequence>
<evidence type="ECO:0000313" key="1">
    <source>
        <dbReference type="EMBL" id="MPC43569.1"/>
    </source>
</evidence>